<organism evidence="1 2">
    <name type="scientific">Exophiala mesophila</name>
    <name type="common">Black yeast-like fungus</name>
    <dbReference type="NCBI Taxonomy" id="212818"/>
    <lineage>
        <taxon>Eukaryota</taxon>
        <taxon>Fungi</taxon>
        <taxon>Dikarya</taxon>
        <taxon>Ascomycota</taxon>
        <taxon>Pezizomycotina</taxon>
        <taxon>Eurotiomycetes</taxon>
        <taxon>Chaetothyriomycetidae</taxon>
        <taxon>Chaetothyriales</taxon>
        <taxon>Herpotrichiellaceae</taxon>
        <taxon>Exophiala</taxon>
    </lineage>
</organism>
<dbReference type="VEuPathDB" id="FungiDB:PV10_07739"/>
<dbReference type="Proteomes" id="UP000054302">
    <property type="component" value="Unassembled WGS sequence"/>
</dbReference>
<reference evidence="1 2" key="1">
    <citation type="submission" date="2015-01" db="EMBL/GenBank/DDBJ databases">
        <title>The Genome Sequence of Exophiala mesophila CBS40295.</title>
        <authorList>
            <consortium name="The Broad Institute Genomics Platform"/>
            <person name="Cuomo C."/>
            <person name="de Hoog S."/>
            <person name="Gorbushina A."/>
            <person name="Stielow B."/>
            <person name="Teixiera M."/>
            <person name="Abouelleil A."/>
            <person name="Chapman S.B."/>
            <person name="Priest M."/>
            <person name="Young S.K."/>
            <person name="Wortman J."/>
            <person name="Nusbaum C."/>
            <person name="Birren B."/>
        </authorList>
    </citation>
    <scope>NUCLEOTIDE SEQUENCE [LARGE SCALE GENOMIC DNA]</scope>
    <source>
        <strain evidence="1 2">CBS 40295</strain>
    </source>
</reference>
<proteinExistence type="predicted"/>
<sequence>MRRRSAGRFSTSSQIAGHQGHLGPCWWYRCIAVSRLSELRTSEKEHPSSKNGVRCPAEEHPLGICSGGGMAVPNHLRKCNFRIRYARHQVELCWDTKAYASALPVAPGTLAQCLDCHLTSTDRSPASTKGLEPKLHACPYSVRHPRRRTGHRRFQILPLRKEAQRSVKFREPRRDLVDWWMRGCVGLFSCSRL</sequence>
<name>A0A0D1WN25_EXOME</name>
<dbReference type="RefSeq" id="XP_016222004.1">
    <property type="nucleotide sequence ID" value="XM_016372672.1"/>
</dbReference>
<protein>
    <submittedName>
        <fullName evidence="1">Uncharacterized protein</fullName>
    </submittedName>
</protein>
<evidence type="ECO:0000313" key="1">
    <source>
        <dbReference type="EMBL" id="KIV90430.1"/>
    </source>
</evidence>
<keyword evidence="2" id="KW-1185">Reference proteome</keyword>
<dbReference type="EMBL" id="KN847524">
    <property type="protein sequence ID" value="KIV90430.1"/>
    <property type="molecule type" value="Genomic_DNA"/>
</dbReference>
<dbReference type="GeneID" id="27325584"/>
<dbReference type="HOGENOM" id="CLU_1408769_0_0_1"/>
<evidence type="ECO:0000313" key="2">
    <source>
        <dbReference type="Proteomes" id="UP000054302"/>
    </source>
</evidence>
<dbReference type="AlphaFoldDB" id="A0A0D1WN25"/>
<accession>A0A0D1WN25</accession>
<gene>
    <name evidence="1" type="ORF">PV10_07739</name>
</gene>